<dbReference type="SUPFAM" id="SSF53613">
    <property type="entry name" value="Ribokinase-like"/>
    <property type="match status" value="1"/>
</dbReference>
<dbReference type="InterPro" id="IPR002173">
    <property type="entry name" value="Carboh/pur_kinase_PfkB_CS"/>
</dbReference>
<evidence type="ECO:0000259" key="4">
    <source>
        <dbReference type="Pfam" id="PF00294"/>
    </source>
</evidence>
<organism evidence="5 6">
    <name type="scientific">Cymbomonas tetramitiformis</name>
    <dbReference type="NCBI Taxonomy" id="36881"/>
    <lineage>
        <taxon>Eukaryota</taxon>
        <taxon>Viridiplantae</taxon>
        <taxon>Chlorophyta</taxon>
        <taxon>Pyramimonadophyceae</taxon>
        <taxon>Pyramimonadales</taxon>
        <taxon>Pyramimonadaceae</taxon>
        <taxon>Cymbomonas</taxon>
    </lineage>
</organism>
<keyword evidence="3" id="KW-0418">Kinase</keyword>
<evidence type="ECO:0000256" key="3">
    <source>
        <dbReference type="ARBA" id="ARBA00022777"/>
    </source>
</evidence>
<name>A0AAE0KSX2_9CHLO</name>
<proteinExistence type="inferred from homology"/>
<gene>
    <name evidence="5" type="ORF">CYMTET_31764</name>
</gene>
<feature type="domain" description="Carbohydrate kinase PfkB" evidence="4">
    <location>
        <begin position="82"/>
        <end position="329"/>
    </location>
</feature>
<evidence type="ECO:0000256" key="1">
    <source>
        <dbReference type="ARBA" id="ARBA00010688"/>
    </source>
</evidence>
<accession>A0AAE0KSX2</accession>
<evidence type="ECO:0000313" key="6">
    <source>
        <dbReference type="Proteomes" id="UP001190700"/>
    </source>
</evidence>
<comment type="caution">
    <text evidence="5">The sequence shown here is derived from an EMBL/GenBank/DDBJ whole genome shotgun (WGS) entry which is preliminary data.</text>
</comment>
<dbReference type="GO" id="GO:0016301">
    <property type="term" value="F:kinase activity"/>
    <property type="evidence" value="ECO:0007669"/>
    <property type="project" value="UniProtKB-KW"/>
</dbReference>
<keyword evidence="2" id="KW-0808">Transferase</keyword>
<dbReference type="InterPro" id="IPR011611">
    <property type="entry name" value="PfkB_dom"/>
</dbReference>
<reference evidence="5 6" key="1">
    <citation type="journal article" date="2015" name="Genome Biol. Evol.">
        <title>Comparative Genomics of a Bacterivorous Green Alga Reveals Evolutionary Causalities and Consequences of Phago-Mixotrophic Mode of Nutrition.</title>
        <authorList>
            <person name="Burns J.A."/>
            <person name="Paasch A."/>
            <person name="Narechania A."/>
            <person name="Kim E."/>
        </authorList>
    </citation>
    <scope>NUCLEOTIDE SEQUENCE [LARGE SCALE GENOMIC DNA]</scope>
    <source>
        <strain evidence="5 6">PLY_AMNH</strain>
    </source>
</reference>
<sequence length="344" mass="37110">MRMKGVQLQLRSKELNHVKPRYSKRLTQQFANGKHGSYAKGKVEVQRLRQIQATSTTGGVGGNYILVVGEVLWDSLPSGLFLGGAPVNVACHIQELGLAADCVARVGDDELGREILRRLVKRNLNTALIQVDDGNLPSGFVVVTMSEGGIPSYDIVQPSAWDAISMTPELSAAAEQASALVFGSLSQRCDTTRDTVRCLLQLCDRCVFDVNFRPPYYDQPIVEEGLTAAWLAKTDNGAAEELAKRFDMKYVCVTRGSKGAGLWDADSQTWVEHPGFTLPGDGAVDTVGAGDAFLARLLQGLLEEEDPLDVLREANALGAFVATQSGATPEHDHKAIASILNTVV</sequence>
<dbReference type="InterPro" id="IPR050306">
    <property type="entry name" value="PfkB_Carbo_kinase"/>
</dbReference>
<dbReference type="Pfam" id="PF00294">
    <property type="entry name" value="PfkB"/>
    <property type="match status" value="1"/>
</dbReference>
<dbReference type="PANTHER" id="PTHR43085">
    <property type="entry name" value="HEXOKINASE FAMILY MEMBER"/>
    <property type="match status" value="1"/>
</dbReference>
<keyword evidence="6" id="KW-1185">Reference proteome</keyword>
<dbReference type="Gene3D" id="3.40.1190.20">
    <property type="match status" value="1"/>
</dbReference>
<evidence type="ECO:0000313" key="5">
    <source>
        <dbReference type="EMBL" id="KAK3259234.1"/>
    </source>
</evidence>
<dbReference type="Proteomes" id="UP001190700">
    <property type="component" value="Unassembled WGS sequence"/>
</dbReference>
<dbReference type="EMBL" id="LGRX02018927">
    <property type="protein sequence ID" value="KAK3259234.1"/>
    <property type="molecule type" value="Genomic_DNA"/>
</dbReference>
<protein>
    <recommendedName>
        <fullName evidence="4">Carbohydrate kinase PfkB domain-containing protein</fullName>
    </recommendedName>
</protein>
<dbReference type="AlphaFoldDB" id="A0AAE0KSX2"/>
<dbReference type="PANTHER" id="PTHR43085:SF57">
    <property type="entry name" value="CARBOHYDRATE KINASE PFKB DOMAIN-CONTAINING PROTEIN"/>
    <property type="match status" value="1"/>
</dbReference>
<dbReference type="InterPro" id="IPR029056">
    <property type="entry name" value="Ribokinase-like"/>
</dbReference>
<comment type="similarity">
    <text evidence="1">Belongs to the carbohydrate kinase PfkB family.</text>
</comment>
<dbReference type="PROSITE" id="PS00583">
    <property type="entry name" value="PFKB_KINASES_1"/>
    <property type="match status" value="1"/>
</dbReference>
<evidence type="ECO:0000256" key="2">
    <source>
        <dbReference type="ARBA" id="ARBA00022679"/>
    </source>
</evidence>